<dbReference type="SMART" id="SM01058">
    <property type="entry name" value="CarD_TRCF"/>
    <property type="match status" value="1"/>
</dbReference>
<dbReference type="InterPro" id="IPR003711">
    <property type="entry name" value="CarD-like/TRCF_RID"/>
</dbReference>
<dbReference type="Proteomes" id="UP000005984">
    <property type="component" value="Unassembled WGS sequence"/>
</dbReference>
<dbReference type="PANTHER" id="PTHR38447:SF1">
    <property type="entry name" value="RNA POLYMERASE-BINDING TRANSCRIPTION FACTOR CARD"/>
    <property type="match status" value="1"/>
</dbReference>
<dbReference type="AlphaFoldDB" id="C2BG82"/>
<name>C2BG82_9FIRM</name>
<evidence type="ECO:0000313" key="3">
    <source>
        <dbReference type="Proteomes" id="UP000005984"/>
    </source>
</evidence>
<evidence type="ECO:0000259" key="1">
    <source>
        <dbReference type="SMART" id="SM01058"/>
    </source>
</evidence>
<dbReference type="Pfam" id="PF02559">
    <property type="entry name" value="CarD_TRCF_RID"/>
    <property type="match status" value="1"/>
</dbReference>
<reference evidence="2 3" key="1">
    <citation type="submission" date="2008-10" db="EMBL/GenBank/DDBJ databases">
        <authorList>
            <person name="Qin X."/>
            <person name="Bachman B."/>
            <person name="Battles P."/>
            <person name="Bell A."/>
            <person name="Bess C."/>
            <person name="Bickham C."/>
            <person name="Chaboub L."/>
            <person name="Chen D."/>
            <person name="Coyle M."/>
            <person name="Deiros D.R."/>
            <person name="Dinh H."/>
            <person name="Forbes L."/>
            <person name="Fowler G."/>
            <person name="Francisco L."/>
            <person name="Fu Q."/>
            <person name="Gubbala S."/>
            <person name="Hale W."/>
            <person name="Han Y."/>
            <person name="Hemphill L."/>
            <person name="Highlander S.K."/>
            <person name="Hirani K."/>
            <person name="Hogues M."/>
            <person name="Jackson L."/>
            <person name="Jakkamsetti A."/>
            <person name="Javaid M."/>
            <person name="Jiang H."/>
            <person name="Korchina V."/>
            <person name="Kovar C."/>
            <person name="Lara F."/>
            <person name="Lee S."/>
            <person name="Mata R."/>
            <person name="Mathew T."/>
            <person name="Moen C."/>
            <person name="Morales K."/>
            <person name="Munidasa M."/>
            <person name="Nazareth L."/>
            <person name="Ngo R."/>
            <person name="Nguyen L."/>
            <person name="Okwuonu G."/>
            <person name="Ongeri F."/>
            <person name="Patil S."/>
            <person name="Petrosino J."/>
            <person name="Pham C."/>
            <person name="Pham P."/>
            <person name="Pu L.-L."/>
            <person name="Puazo M."/>
            <person name="Raj R."/>
            <person name="Reid J."/>
            <person name="Rouhana J."/>
            <person name="Saada N."/>
            <person name="Shang Y."/>
            <person name="Simmons D."/>
            <person name="Thornton R."/>
            <person name="Warren J."/>
            <person name="Weissenberger G."/>
            <person name="Zhang J."/>
            <person name="Zhang L."/>
            <person name="Zhou C."/>
            <person name="Zhu D."/>
            <person name="Muzny D."/>
            <person name="Worley K."/>
            <person name="Gibbs R."/>
        </authorList>
    </citation>
    <scope>NUCLEOTIDE SEQUENCE [LARGE SCALE GENOMIC DNA]</scope>
    <source>
        <strain evidence="2 3">ATCC 51172</strain>
    </source>
</reference>
<organism evidence="2 3">
    <name type="scientific">Anaerococcus lactolyticus ATCC 51172</name>
    <dbReference type="NCBI Taxonomy" id="525254"/>
    <lineage>
        <taxon>Bacteria</taxon>
        <taxon>Bacillati</taxon>
        <taxon>Bacillota</taxon>
        <taxon>Tissierellia</taxon>
        <taxon>Tissierellales</taxon>
        <taxon>Peptoniphilaceae</taxon>
        <taxon>Anaerococcus</taxon>
    </lineage>
</organism>
<dbReference type="InterPro" id="IPR042215">
    <property type="entry name" value="CarD-like_C"/>
</dbReference>
<accession>C2BG82</accession>
<sequence length="160" mass="18217">MMFKVGDKIVYPMHGAGVIDAVEKIEFMGEEREYYILKMPIGEMDISIPADNMKDANIRFIISKEEGLEVLAILDDKPTEMNSNWTKRYRDNQEILKTGDIFEIAKMVRNLAILDSDKGLSTTEKKLLNRARRILASELVMAGSLEKEEAEKMIDESIGL</sequence>
<dbReference type="GO" id="GO:0009303">
    <property type="term" value="P:rRNA transcription"/>
    <property type="evidence" value="ECO:0007669"/>
    <property type="project" value="TreeGrafter"/>
</dbReference>
<evidence type="ECO:0000313" key="2">
    <source>
        <dbReference type="EMBL" id="EEI86009.1"/>
    </source>
</evidence>
<dbReference type="InterPro" id="IPR052531">
    <property type="entry name" value="CarD-like_regulator"/>
</dbReference>
<dbReference type="EMBL" id="ABYO01000215">
    <property type="protein sequence ID" value="EEI86009.1"/>
    <property type="molecule type" value="Genomic_DNA"/>
</dbReference>
<dbReference type="HOGENOM" id="CLU_048259_1_1_9"/>
<dbReference type="InterPro" id="IPR036101">
    <property type="entry name" value="CarD-like/TRCF_RID_sf"/>
</dbReference>
<dbReference type="STRING" id="525254.HMPREF0072_1352"/>
<protein>
    <submittedName>
        <fullName evidence="2">CarD-like protein</fullName>
    </submittedName>
</protein>
<dbReference type="Gene3D" id="2.40.10.170">
    <property type="match status" value="1"/>
</dbReference>
<dbReference type="SUPFAM" id="SSF141259">
    <property type="entry name" value="CarD-like"/>
    <property type="match status" value="1"/>
</dbReference>
<dbReference type="Pfam" id="PF21095">
    <property type="entry name" value="CarD_C"/>
    <property type="match status" value="1"/>
</dbReference>
<feature type="domain" description="CarD-like/TRCF RNAP-interacting" evidence="1">
    <location>
        <begin position="2"/>
        <end position="112"/>
    </location>
</feature>
<dbReference type="eggNOG" id="COG1329">
    <property type="taxonomic scope" value="Bacteria"/>
</dbReference>
<keyword evidence="3" id="KW-1185">Reference proteome</keyword>
<dbReference type="InterPro" id="IPR048792">
    <property type="entry name" value="CarD_C"/>
</dbReference>
<dbReference type="Gene3D" id="1.20.58.1290">
    <property type="entry name" value="CarD-like, C-terminal domain"/>
    <property type="match status" value="1"/>
</dbReference>
<dbReference type="PANTHER" id="PTHR38447">
    <property type="entry name" value="TRANSCRIPTION FACTOR YDEB-RELATED"/>
    <property type="match status" value="1"/>
</dbReference>
<gene>
    <name evidence="2" type="ORF">HMPREF0072_1352</name>
</gene>
<comment type="caution">
    <text evidence="2">The sequence shown here is derived from an EMBL/GenBank/DDBJ whole genome shotgun (WGS) entry which is preliminary data.</text>
</comment>
<proteinExistence type="predicted"/>